<dbReference type="AlphaFoldDB" id="R0I7G7"/>
<dbReference type="EMBL" id="KB870807">
    <property type="protein sequence ID" value="EOA32403.1"/>
    <property type="molecule type" value="Genomic_DNA"/>
</dbReference>
<sequence>VHEILLEPEVNYVYPLVFSRSVSIRLPSNRSSSLSGFSSFGKRVSIPRRRRRLFIKLGGDEEEESEEVERALHLDGTIPGTSDEFVRQVSSRAYEMRRKLEQTFDSTSYD</sequence>
<dbReference type="Proteomes" id="UP000029121">
    <property type="component" value="Unassembled WGS sequence"/>
</dbReference>
<keyword evidence="2" id="KW-1185">Reference proteome</keyword>
<dbReference type="PANTHER" id="PTHR37178:SF1">
    <property type="entry name" value="PLANT_PROTEIN"/>
    <property type="match status" value="1"/>
</dbReference>
<name>R0I7G7_9BRAS</name>
<evidence type="ECO:0000313" key="1">
    <source>
        <dbReference type="EMBL" id="EOA32403.1"/>
    </source>
</evidence>
<protein>
    <submittedName>
        <fullName evidence="1">Uncharacterized protein</fullName>
    </submittedName>
</protein>
<gene>
    <name evidence="1" type="ORF">CARUB_v10015675mg</name>
</gene>
<dbReference type="PANTHER" id="PTHR37178">
    <property type="entry name" value="PLANT/PROTEIN"/>
    <property type="match status" value="1"/>
</dbReference>
<evidence type="ECO:0000313" key="2">
    <source>
        <dbReference type="Proteomes" id="UP000029121"/>
    </source>
</evidence>
<proteinExistence type="predicted"/>
<accession>R0I7G7</accession>
<dbReference type="STRING" id="81985.R0I7G7"/>
<organism evidence="1 2">
    <name type="scientific">Capsella rubella</name>
    <dbReference type="NCBI Taxonomy" id="81985"/>
    <lineage>
        <taxon>Eukaryota</taxon>
        <taxon>Viridiplantae</taxon>
        <taxon>Streptophyta</taxon>
        <taxon>Embryophyta</taxon>
        <taxon>Tracheophyta</taxon>
        <taxon>Spermatophyta</taxon>
        <taxon>Magnoliopsida</taxon>
        <taxon>eudicotyledons</taxon>
        <taxon>Gunneridae</taxon>
        <taxon>Pentapetalae</taxon>
        <taxon>rosids</taxon>
        <taxon>malvids</taxon>
        <taxon>Brassicales</taxon>
        <taxon>Brassicaceae</taxon>
        <taxon>Camelineae</taxon>
        <taxon>Capsella</taxon>
    </lineage>
</organism>
<feature type="non-terminal residue" evidence="1">
    <location>
        <position position="1"/>
    </location>
</feature>
<reference evidence="2" key="1">
    <citation type="journal article" date="2013" name="Nat. Genet.">
        <title>The Capsella rubella genome and the genomic consequences of rapid mating system evolution.</title>
        <authorList>
            <person name="Slotte T."/>
            <person name="Hazzouri K.M."/>
            <person name="Agren J.A."/>
            <person name="Koenig D."/>
            <person name="Maumus F."/>
            <person name="Guo Y.L."/>
            <person name="Steige K."/>
            <person name="Platts A.E."/>
            <person name="Escobar J.S."/>
            <person name="Newman L.K."/>
            <person name="Wang W."/>
            <person name="Mandakova T."/>
            <person name="Vello E."/>
            <person name="Smith L.M."/>
            <person name="Henz S.R."/>
            <person name="Steffen J."/>
            <person name="Takuno S."/>
            <person name="Brandvain Y."/>
            <person name="Coop G."/>
            <person name="Andolfatto P."/>
            <person name="Hu T.T."/>
            <person name="Blanchette M."/>
            <person name="Clark R.M."/>
            <person name="Quesneville H."/>
            <person name="Nordborg M."/>
            <person name="Gaut B.S."/>
            <person name="Lysak M.A."/>
            <person name="Jenkins J."/>
            <person name="Grimwood J."/>
            <person name="Chapman J."/>
            <person name="Prochnik S."/>
            <person name="Shu S."/>
            <person name="Rokhsar D."/>
            <person name="Schmutz J."/>
            <person name="Weigel D."/>
            <person name="Wright S.I."/>
        </authorList>
    </citation>
    <scope>NUCLEOTIDE SEQUENCE [LARGE SCALE GENOMIC DNA]</scope>
    <source>
        <strain evidence="2">cv. Monte Gargano</strain>
    </source>
</reference>
<feature type="non-terminal residue" evidence="1">
    <location>
        <position position="110"/>
    </location>
</feature>